<evidence type="ECO:0000313" key="2">
    <source>
        <dbReference type="EMBL" id="MEI5905779.1"/>
    </source>
</evidence>
<proteinExistence type="predicted"/>
<reference evidence="2 3" key="1">
    <citation type="journal article" date="2018" name="J. Microbiol.">
        <title>Bacillus spongiae sp. nov., isolated from sponge of Jeju Island.</title>
        <authorList>
            <person name="Lee G.E."/>
            <person name="Im W.T."/>
            <person name="Park J.S."/>
        </authorList>
    </citation>
    <scope>NUCLEOTIDE SEQUENCE [LARGE SCALE GENOMIC DNA]</scope>
    <source>
        <strain evidence="2 3">135PIL107-10</strain>
    </source>
</reference>
<keyword evidence="1" id="KW-0472">Membrane</keyword>
<sequence length="107" mass="11717">MNGGCKRMTTFLTKCIVLMTTLFIGVLIGMQVASSGMSNDDGYLLADPSIHYSIGEEEGYPNETIFEKQEKLEEMKSFNFFSSIGKGLAEAVSTVINVIIETVSSFL</sequence>
<keyword evidence="1" id="KW-1133">Transmembrane helix</keyword>
<dbReference type="EMBL" id="JBBAXC010000001">
    <property type="protein sequence ID" value="MEI5905779.1"/>
    <property type="molecule type" value="Genomic_DNA"/>
</dbReference>
<organism evidence="2 3">
    <name type="scientific">Bacillus spongiae</name>
    <dbReference type="NCBI Taxonomy" id="2683610"/>
    <lineage>
        <taxon>Bacteria</taxon>
        <taxon>Bacillati</taxon>
        <taxon>Bacillota</taxon>
        <taxon>Bacilli</taxon>
        <taxon>Bacillales</taxon>
        <taxon>Bacillaceae</taxon>
        <taxon>Bacillus</taxon>
    </lineage>
</organism>
<evidence type="ECO:0000313" key="3">
    <source>
        <dbReference type="Proteomes" id="UP001312865"/>
    </source>
</evidence>
<keyword evidence="3" id="KW-1185">Reference proteome</keyword>
<dbReference type="Proteomes" id="UP001312865">
    <property type="component" value="Unassembled WGS sequence"/>
</dbReference>
<evidence type="ECO:0000256" key="1">
    <source>
        <dbReference type="SAM" id="Phobius"/>
    </source>
</evidence>
<accession>A0ABU8H9G3</accession>
<protein>
    <submittedName>
        <fullName evidence="2">DUF3679 domain-containing protein</fullName>
    </submittedName>
</protein>
<feature type="transmembrane region" description="Helical" evidence="1">
    <location>
        <begin position="12"/>
        <end position="33"/>
    </location>
</feature>
<name>A0ABU8H9G3_9BACI</name>
<dbReference type="RefSeq" id="WP_336585186.1">
    <property type="nucleotide sequence ID" value="NZ_JBBAXC010000001.1"/>
</dbReference>
<comment type="caution">
    <text evidence="2">The sequence shown here is derived from an EMBL/GenBank/DDBJ whole genome shotgun (WGS) entry which is preliminary data.</text>
</comment>
<dbReference type="InterPro" id="IPR020534">
    <property type="entry name" value="Uncharacterised_YqxA"/>
</dbReference>
<gene>
    <name evidence="2" type="ORF">WAK64_01700</name>
</gene>
<keyword evidence="1" id="KW-0812">Transmembrane</keyword>
<dbReference type="Pfam" id="PF12438">
    <property type="entry name" value="DUF3679"/>
    <property type="match status" value="1"/>
</dbReference>